<evidence type="ECO:0000313" key="2">
    <source>
        <dbReference type="Proteomes" id="UP000309488"/>
    </source>
</evidence>
<sequence length="183" mass="19351">MKSILFTASFLIFYTFSFGQQIMNDTTFVSANGSILNVNDDLIIGYPSGQAKEFLFINNHTEKKIGFAGKLAGKVASVGSGVGLLGVGIGSLNTVMTGVKIAGAAGTIADVASVSDLLLKGDNPLTGQRFRILRFNKTGNQKRGEHFFAVVAGPGNANYQIELEPALATYEIAGLNNKLFAKP</sequence>
<keyword evidence="2" id="KW-1185">Reference proteome</keyword>
<organism evidence="1 2">
    <name type="scientific">Pedobacter polaris</name>
    <dbReference type="NCBI Taxonomy" id="2571273"/>
    <lineage>
        <taxon>Bacteria</taxon>
        <taxon>Pseudomonadati</taxon>
        <taxon>Bacteroidota</taxon>
        <taxon>Sphingobacteriia</taxon>
        <taxon>Sphingobacteriales</taxon>
        <taxon>Sphingobacteriaceae</taxon>
        <taxon>Pedobacter</taxon>
    </lineage>
</organism>
<accession>A0A4U1CLF0</accession>
<name>A0A4U1CLF0_9SPHI</name>
<dbReference type="EMBL" id="SWBR01000003">
    <property type="protein sequence ID" value="TKC08036.1"/>
    <property type="molecule type" value="Genomic_DNA"/>
</dbReference>
<protein>
    <submittedName>
        <fullName evidence="1">Uncharacterized protein</fullName>
    </submittedName>
</protein>
<gene>
    <name evidence="1" type="ORF">FA048_12800</name>
</gene>
<evidence type="ECO:0000313" key="1">
    <source>
        <dbReference type="EMBL" id="TKC08036.1"/>
    </source>
</evidence>
<comment type="caution">
    <text evidence="1">The sequence shown here is derived from an EMBL/GenBank/DDBJ whole genome shotgun (WGS) entry which is preliminary data.</text>
</comment>
<dbReference type="RefSeq" id="WP_136841603.1">
    <property type="nucleotide sequence ID" value="NZ_SWBR01000003.1"/>
</dbReference>
<dbReference type="AlphaFoldDB" id="A0A4U1CLF0"/>
<proteinExistence type="predicted"/>
<reference evidence="1 2" key="1">
    <citation type="submission" date="2019-04" db="EMBL/GenBank/DDBJ databases">
        <title>Pedobacter sp. RP-3-22 sp. nov., isolated from Arctic soil.</title>
        <authorList>
            <person name="Dahal R.H."/>
            <person name="Kim D.-U."/>
        </authorList>
    </citation>
    <scope>NUCLEOTIDE SEQUENCE [LARGE SCALE GENOMIC DNA]</scope>
    <source>
        <strain evidence="1 2">RP-3-22</strain>
    </source>
</reference>
<dbReference type="Proteomes" id="UP000309488">
    <property type="component" value="Unassembled WGS sequence"/>
</dbReference>
<dbReference type="OrthoDB" id="1494430at2"/>